<evidence type="ECO:0000256" key="1">
    <source>
        <dbReference type="ARBA" id="ARBA00004651"/>
    </source>
</evidence>
<feature type="domain" description="ABC transmembrane type-1" evidence="9">
    <location>
        <begin position="63"/>
        <end position="270"/>
    </location>
</feature>
<feature type="transmembrane region" description="Helical" evidence="8">
    <location>
        <begin position="248"/>
        <end position="269"/>
    </location>
</feature>
<keyword evidence="6 8" id="KW-1133">Transmembrane helix</keyword>
<keyword evidence="11" id="KW-1185">Reference proteome</keyword>
<feature type="transmembrane region" description="Helical" evidence="8">
    <location>
        <begin position="60"/>
        <end position="87"/>
    </location>
</feature>
<dbReference type="NCBIfam" id="TIGR01726">
    <property type="entry name" value="HEQRo_perm_3TM"/>
    <property type="match status" value="1"/>
</dbReference>
<comment type="similarity">
    <text evidence="8">Belongs to the binding-protein-dependent transport system permease family.</text>
</comment>
<keyword evidence="3" id="KW-1003">Cell membrane</keyword>
<sequence length="307" mass="33761">MTDTSQQLDISNAYKKKHPWQIVGAVVALILAGQVVYLLFTTPNFGWNVVATYLFEKSIMRGLGMTLLLTVIAMMIGIILGVILALCRMSDNPVLKPLAAFYIWFFRGTPTLIQLIFFYNLSALFPVLAIGVPFGGPTFAEAPTNRIVTGFLAAILCLGLNEAALMAEIIRGGLMSVKRGQREAAAAIGMAPFHAFRRIVLPQAMRFIIPPTGNQVISMVKSTALVSVIALADLLYSAQAIYNRTFETIPLLIVACIWYLLVTSILNVGQHFIERHYGKSDQPAGSTSYRTRLARVFTKQKEATERG</sequence>
<evidence type="ECO:0000313" key="11">
    <source>
        <dbReference type="Proteomes" id="UP001589707"/>
    </source>
</evidence>
<dbReference type="EMBL" id="JBHMAU010000057">
    <property type="protein sequence ID" value="MFB9776557.1"/>
    <property type="molecule type" value="Genomic_DNA"/>
</dbReference>
<feature type="transmembrane region" description="Helical" evidence="8">
    <location>
        <begin position="20"/>
        <end position="40"/>
    </location>
</feature>
<evidence type="ECO:0000259" key="9">
    <source>
        <dbReference type="PROSITE" id="PS50928"/>
    </source>
</evidence>
<comment type="caution">
    <text evidence="10">The sequence shown here is derived from an EMBL/GenBank/DDBJ whole genome shotgun (WGS) entry which is preliminary data.</text>
</comment>
<keyword evidence="5" id="KW-0029">Amino-acid transport</keyword>
<evidence type="ECO:0000256" key="4">
    <source>
        <dbReference type="ARBA" id="ARBA00022692"/>
    </source>
</evidence>
<evidence type="ECO:0000256" key="8">
    <source>
        <dbReference type="RuleBase" id="RU363032"/>
    </source>
</evidence>
<keyword evidence="4 8" id="KW-0812">Transmembrane</keyword>
<accession>A0ABV5X3L6</accession>
<organism evidence="10 11">
    <name type="scientific">Brevibacterium otitidis</name>
    <dbReference type="NCBI Taxonomy" id="53364"/>
    <lineage>
        <taxon>Bacteria</taxon>
        <taxon>Bacillati</taxon>
        <taxon>Actinomycetota</taxon>
        <taxon>Actinomycetes</taxon>
        <taxon>Micrococcales</taxon>
        <taxon>Brevibacteriaceae</taxon>
        <taxon>Brevibacterium</taxon>
    </lineage>
</organism>
<evidence type="ECO:0000256" key="2">
    <source>
        <dbReference type="ARBA" id="ARBA00022448"/>
    </source>
</evidence>
<dbReference type="Pfam" id="PF00528">
    <property type="entry name" value="BPD_transp_1"/>
    <property type="match status" value="1"/>
</dbReference>
<proteinExistence type="inferred from homology"/>
<dbReference type="RefSeq" id="WP_376840388.1">
    <property type="nucleotide sequence ID" value="NZ_JBHMAU010000057.1"/>
</dbReference>
<name>A0ABV5X3L6_9MICO</name>
<protein>
    <submittedName>
        <fullName evidence="10">Amino acid ABC transporter permease</fullName>
    </submittedName>
</protein>
<dbReference type="Proteomes" id="UP001589707">
    <property type="component" value="Unassembled WGS sequence"/>
</dbReference>
<dbReference type="InterPro" id="IPR043429">
    <property type="entry name" value="ArtM/GltK/GlnP/TcyL/YhdX-like"/>
</dbReference>
<dbReference type="CDD" id="cd06261">
    <property type="entry name" value="TM_PBP2"/>
    <property type="match status" value="1"/>
</dbReference>
<gene>
    <name evidence="10" type="ORF">ACFFN1_09105</name>
</gene>
<reference evidence="10 11" key="1">
    <citation type="submission" date="2024-09" db="EMBL/GenBank/DDBJ databases">
        <authorList>
            <person name="Sun Q."/>
            <person name="Mori K."/>
        </authorList>
    </citation>
    <scope>NUCLEOTIDE SEQUENCE [LARGE SCALE GENOMIC DNA]</scope>
    <source>
        <strain evidence="10 11">JCM 11683</strain>
    </source>
</reference>
<evidence type="ECO:0000256" key="3">
    <source>
        <dbReference type="ARBA" id="ARBA00022475"/>
    </source>
</evidence>
<evidence type="ECO:0000256" key="5">
    <source>
        <dbReference type="ARBA" id="ARBA00022970"/>
    </source>
</evidence>
<evidence type="ECO:0000256" key="6">
    <source>
        <dbReference type="ARBA" id="ARBA00022989"/>
    </source>
</evidence>
<dbReference type="PROSITE" id="PS50928">
    <property type="entry name" value="ABC_TM1"/>
    <property type="match status" value="1"/>
</dbReference>
<feature type="transmembrane region" description="Helical" evidence="8">
    <location>
        <begin position="147"/>
        <end position="170"/>
    </location>
</feature>
<dbReference type="SUPFAM" id="SSF161098">
    <property type="entry name" value="MetI-like"/>
    <property type="match status" value="1"/>
</dbReference>
<dbReference type="Gene3D" id="1.10.3720.10">
    <property type="entry name" value="MetI-like"/>
    <property type="match status" value="1"/>
</dbReference>
<comment type="subcellular location">
    <subcellularLocation>
        <location evidence="1 8">Cell membrane</location>
        <topology evidence="1 8">Multi-pass membrane protein</topology>
    </subcellularLocation>
</comment>
<keyword evidence="7 8" id="KW-0472">Membrane</keyword>
<dbReference type="InterPro" id="IPR010065">
    <property type="entry name" value="AA_ABC_transptr_permease_3TM"/>
</dbReference>
<dbReference type="PANTHER" id="PTHR30614:SF0">
    <property type="entry name" value="L-CYSTINE TRANSPORT SYSTEM PERMEASE PROTEIN TCYL"/>
    <property type="match status" value="1"/>
</dbReference>
<keyword evidence="2 8" id="KW-0813">Transport</keyword>
<dbReference type="InterPro" id="IPR000515">
    <property type="entry name" value="MetI-like"/>
</dbReference>
<evidence type="ECO:0000256" key="7">
    <source>
        <dbReference type="ARBA" id="ARBA00023136"/>
    </source>
</evidence>
<dbReference type="InterPro" id="IPR035906">
    <property type="entry name" value="MetI-like_sf"/>
</dbReference>
<evidence type="ECO:0000313" key="10">
    <source>
        <dbReference type="EMBL" id="MFB9776557.1"/>
    </source>
</evidence>
<dbReference type="PANTHER" id="PTHR30614">
    <property type="entry name" value="MEMBRANE COMPONENT OF AMINO ACID ABC TRANSPORTER"/>
    <property type="match status" value="1"/>
</dbReference>